<comment type="caution">
    <text evidence="3">The sequence shown here is derived from an EMBL/GenBank/DDBJ whole genome shotgun (WGS) entry which is preliminary data.</text>
</comment>
<dbReference type="EMBL" id="JBHUHO010000047">
    <property type="protein sequence ID" value="MFD2117805.1"/>
    <property type="molecule type" value="Genomic_DNA"/>
</dbReference>
<evidence type="ECO:0000259" key="1">
    <source>
        <dbReference type="Pfam" id="PF11738"/>
    </source>
</evidence>
<evidence type="ECO:0000313" key="3">
    <source>
        <dbReference type="EMBL" id="MFD2117805.1"/>
    </source>
</evidence>
<proteinExistence type="predicted"/>
<dbReference type="InterPro" id="IPR021729">
    <property type="entry name" value="DUF3298"/>
</dbReference>
<dbReference type="Pfam" id="PF11738">
    <property type="entry name" value="DUF3298"/>
    <property type="match status" value="1"/>
</dbReference>
<dbReference type="InterPro" id="IPR037126">
    <property type="entry name" value="PdaC/RsiV-like_sf"/>
</dbReference>
<keyword evidence="4" id="KW-1185">Reference proteome</keyword>
<name>A0ABW4YPZ0_9BACL</name>
<dbReference type="Gene3D" id="3.30.565.40">
    <property type="entry name" value="Fervidobacterium nodosum Rt17-B1 like"/>
    <property type="match status" value="1"/>
</dbReference>
<sequence>MFNFPKPVVVQAAEASFPKALIYLPHISGGKKEADAHMNQVFVAGTQHLVNTQGPLTDPRAEMYGFFEVKNNQKDVLSVSLINYAYTGGAHGATIEKSYTFQASTGHAYTLKQLFKPGADYVKALSEPIKRAIKERNIETFEPFQAIRPDQDFYLADRSIVIYFQQYEIAPYVYGLLYFPISIYELTDIIPDNSPLNALMNV</sequence>
<dbReference type="RefSeq" id="WP_377775101.1">
    <property type="nucleotide sequence ID" value="NZ_JBHUHO010000047.1"/>
</dbReference>
<feature type="domain" description="Deacetylase PdaC" evidence="2">
    <location>
        <begin position="59"/>
        <end position="94"/>
    </location>
</feature>
<gene>
    <name evidence="3" type="ORF">ACFSJH_18905</name>
</gene>
<dbReference type="Gene3D" id="3.90.640.20">
    <property type="entry name" value="Heat-shock cognate protein, ATPase"/>
    <property type="match status" value="1"/>
</dbReference>
<feature type="domain" description="DUF3298" evidence="1">
    <location>
        <begin position="113"/>
        <end position="182"/>
    </location>
</feature>
<organism evidence="3 4">
    <name type="scientific">Paenibacillus yanchengensis</name>
    <dbReference type="NCBI Taxonomy" id="2035833"/>
    <lineage>
        <taxon>Bacteria</taxon>
        <taxon>Bacillati</taxon>
        <taxon>Bacillota</taxon>
        <taxon>Bacilli</taxon>
        <taxon>Bacillales</taxon>
        <taxon>Paenibacillaceae</taxon>
        <taxon>Paenibacillus</taxon>
    </lineage>
</organism>
<evidence type="ECO:0000259" key="2">
    <source>
        <dbReference type="Pfam" id="PF13739"/>
    </source>
</evidence>
<dbReference type="Proteomes" id="UP001597362">
    <property type="component" value="Unassembled WGS sequence"/>
</dbReference>
<dbReference type="Pfam" id="PF13739">
    <property type="entry name" value="PdaC"/>
    <property type="match status" value="1"/>
</dbReference>
<accession>A0ABW4YPZ0</accession>
<reference evidence="4" key="1">
    <citation type="journal article" date="2019" name="Int. J. Syst. Evol. Microbiol.">
        <title>The Global Catalogue of Microorganisms (GCM) 10K type strain sequencing project: providing services to taxonomists for standard genome sequencing and annotation.</title>
        <authorList>
            <consortium name="The Broad Institute Genomics Platform"/>
            <consortium name="The Broad Institute Genome Sequencing Center for Infectious Disease"/>
            <person name="Wu L."/>
            <person name="Ma J."/>
        </authorList>
    </citation>
    <scope>NUCLEOTIDE SEQUENCE [LARGE SCALE GENOMIC DNA]</scope>
    <source>
        <strain evidence="4">GH52</strain>
    </source>
</reference>
<protein>
    <submittedName>
        <fullName evidence="3">DUF3298 domain-containing protein</fullName>
    </submittedName>
</protein>
<evidence type="ECO:0000313" key="4">
    <source>
        <dbReference type="Proteomes" id="UP001597362"/>
    </source>
</evidence>
<dbReference type="InterPro" id="IPR025303">
    <property type="entry name" value="PdaC"/>
</dbReference>